<reference evidence="5 6" key="1">
    <citation type="submission" date="2019-12" db="EMBL/GenBank/DDBJ databases">
        <title>Complete genome sequence of Pseudomonas stutzeri.</title>
        <authorList>
            <person name="Lim S.R."/>
            <person name="Kim J.H."/>
        </authorList>
    </citation>
    <scope>NUCLEOTIDE SEQUENCE [LARGE SCALE GENOMIC DNA]</scope>
    <source>
        <strain evidence="5 6">PM101005</strain>
    </source>
</reference>
<dbReference type="AlphaFoldDB" id="A0A6I6LPK4"/>
<dbReference type="FunFam" id="3.40.50.300:FF:000421">
    <property type="entry name" value="Branched-chain amino acid ABC transporter ATP-binding protein"/>
    <property type="match status" value="1"/>
</dbReference>
<evidence type="ECO:0000313" key="5">
    <source>
        <dbReference type="EMBL" id="QGZ30425.1"/>
    </source>
</evidence>
<dbReference type="SUPFAM" id="SSF52540">
    <property type="entry name" value="P-loop containing nucleoside triphosphate hydrolases"/>
    <property type="match status" value="1"/>
</dbReference>
<dbReference type="GO" id="GO:0016887">
    <property type="term" value="F:ATP hydrolysis activity"/>
    <property type="evidence" value="ECO:0007669"/>
    <property type="project" value="InterPro"/>
</dbReference>
<dbReference type="CDD" id="cd03219">
    <property type="entry name" value="ABC_Mj1267_LivG_branched"/>
    <property type="match status" value="1"/>
</dbReference>
<keyword evidence="2" id="KW-0547">Nucleotide-binding</keyword>
<dbReference type="InterPro" id="IPR017871">
    <property type="entry name" value="ABC_transporter-like_CS"/>
</dbReference>
<evidence type="ECO:0000256" key="3">
    <source>
        <dbReference type="ARBA" id="ARBA00022840"/>
    </source>
</evidence>
<evidence type="ECO:0000256" key="2">
    <source>
        <dbReference type="ARBA" id="ARBA00022741"/>
    </source>
</evidence>
<name>A0A6I6LPK4_STUST</name>
<dbReference type="InterPro" id="IPR027417">
    <property type="entry name" value="P-loop_NTPase"/>
</dbReference>
<dbReference type="PANTHER" id="PTHR45772:SF9">
    <property type="entry name" value="CONSERVED COMPONENT OF ABC TRANSPORTER FOR NATURAL AMINO ACIDS"/>
    <property type="match status" value="1"/>
</dbReference>
<keyword evidence="3 5" id="KW-0067">ATP-binding</keyword>
<dbReference type="GO" id="GO:0005524">
    <property type="term" value="F:ATP binding"/>
    <property type="evidence" value="ECO:0007669"/>
    <property type="project" value="UniProtKB-KW"/>
</dbReference>
<dbReference type="PROSITE" id="PS50893">
    <property type="entry name" value="ABC_TRANSPORTER_2"/>
    <property type="match status" value="1"/>
</dbReference>
<sequence length="272" mass="29277">MSAQLQPTAQHRTDTPLLALSGVTMKISGLVALSEVSLEVQPGQIVSLIGPNGAGKTTAFNVISGYMRPTSGTVRFLDEDITGLSPEQIAARGLVRSFQRTSVFDNCTVFENIQTALHMQGSASLTASILRLPSFRREEAALRERTRDMLEFVGLTRRMDDLAANLSYGDQRLLGVGIALAAQPKLLLLDEPAAGLNPSETDAFKEMIRKVADTGVTILLVEHDMQMVMSISDYIVVLNQGHRIADGGPQAIQNNPDVIRAYLGSGLNSAKA</sequence>
<proteinExistence type="predicted"/>
<organism evidence="5 6">
    <name type="scientific">Stutzerimonas stutzeri</name>
    <name type="common">Pseudomonas stutzeri</name>
    <dbReference type="NCBI Taxonomy" id="316"/>
    <lineage>
        <taxon>Bacteria</taxon>
        <taxon>Pseudomonadati</taxon>
        <taxon>Pseudomonadota</taxon>
        <taxon>Gammaproteobacteria</taxon>
        <taxon>Pseudomonadales</taxon>
        <taxon>Pseudomonadaceae</taxon>
        <taxon>Stutzerimonas</taxon>
    </lineage>
</organism>
<protein>
    <submittedName>
        <fullName evidence="5">ATP-binding cassette domain-containing protein</fullName>
    </submittedName>
</protein>
<dbReference type="InterPro" id="IPR003593">
    <property type="entry name" value="AAA+_ATPase"/>
</dbReference>
<dbReference type="InterPro" id="IPR003439">
    <property type="entry name" value="ABC_transporter-like_ATP-bd"/>
</dbReference>
<feature type="domain" description="ABC transporter" evidence="4">
    <location>
        <begin position="18"/>
        <end position="265"/>
    </location>
</feature>
<dbReference type="OrthoDB" id="9780942at2"/>
<dbReference type="Gene3D" id="3.40.50.300">
    <property type="entry name" value="P-loop containing nucleotide triphosphate hydrolases"/>
    <property type="match status" value="1"/>
</dbReference>
<dbReference type="SMART" id="SM00382">
    <property type="entry name" value="AAA"/>
    <property type="match status" value="1"/>
</dbReference>
<keyword evidence="1" id="KW-0813">Transport</keyword>
<accession>A0A6I6LPK4</accession>
<dbReference type="InterPro" id="IPR032823">
    <property type="entry name" value="BCA_ABC_TP_C"/>
</dbReference>
<evidence type="ECO:0000256" key="1">
    <source>
        <dbReference type="ARBA" id="ARBA00022448"/>
    </source>
</evidence>
<dbReference type="PROSITE" id="PS00211">
    <property type="entry name" value="ABC_TRANSPORTER_1"/>
    <property type="match status" value="1"/>
</dbReference>
<evidence type="ECO:0000313" key="6">
    <source>
        <dbReference type="Proteomes" id="UP000438983"/>
    </source>
</evidence>
<dbReference type="EMBL" id="CP046902">
    <property type="protein sequence ID" value="QGZ30425.1"/>
    <property type="molecule type" value="Genomic_DNA"/>
</dbReference>
<dbReference type="RefSeq" id="WP_158187923.1">
    <property type="nucleotide sequence ID" value="NZ_CP046902.1"/>
</dbReference>
<gene>
    <name evidence="5" type="ORF">GQA94_10255</name>
</gene>
<dbReference type="PANTHER" id="PTHR45772">
    <property type="entry name" value="CONSERVED COMPONENT OF ABC TRANSPORTER FOR NATURAL AMINO ACIDS-RELATED"/>
    <property type="match status" value="1"/>
</dbReference>
<dbReference type="InterPro" id="IPR051120">
    <property type="entry name" value="ABC_AA/LPS_Transport"/>
</dbReference>
<dbReference type="Proteomes" id="UP000438983">
    <property type="component" value="Chromosome"/>
</dbReference>
<dbReference type="Pfam" id="PF00005">
    <property type="entry name" value="ABC_tran"/>
    <property type="match status" value="1"/>
</dbReference>
<dbReference type="GO" id="GO:0005886">
    <property type="term" value="C:plasma membrane"/>
    <property type="evidence" value="ECO:0007669"/>
    <property type="project" value="TreeGrafter"/>
</dbReference>
<dbReference type="Pfam" id="PF12399">
    <property type="entry name" value="BCA_ABC_TP_C"/>
    <property type="match status" value="1"/>
</dbReference>
<evidence type="ECO:0000259" key="4">
    <source>
        <dbReference type="PROSITE" id="PS50893"/>
    </source>
</evidence>